<dbReference type="GO" id="GO:0065003">
    <property type="term" value="P:protein-containing complex assembly"/>
    <property type="evidence" value="ECO:0007669"/>
    <property type="project" value="EnsemblFungi"/>
</dbReference>
<dbReference type="EMBL" id="CH981527">
    <property type="protein sequence ID" value="EDK45427.1"/>
    <property type="molecule type" value="Genomic_DNA"/>
</dbReference>
<dbReference type="HOGENOM" id="CLU_172736_1_2_1"/>
<keyword evidence="2" id="KW-0496">Mitochondrion</keyword>
<sequence length="67" mass="7520">MGAAYTVLGRTFQPHQLALITLGSVVLLVMPKPWNPKPQHPSINASSPAEEKFVKEYLSKHLKEEKH</sequence>
<dbReference type="eggNOG" id="ENOG502S99W">
    <property type="taxonomic scope" value="Eukaryota"/>
</dbReference>
<dbReference type="AlphaFoldDB" id="A5E1W9"/>
<dbReference type="OrthoDB" id="2094445at2759"/>
<dbReference type="InParanoid" id="A5E1W9"/>
<keyword evidence="3" id="KW-0472">Membrane</keyword>
<evidence type="ECO:0000256" key="3">
    <source>
        <dbReference type="ARBA" id="ARBA00023136"/>
    </source>
</evidence>
<dbReference type="VEuPathDB" id="FungiDB:LELG_03606"/>
<evidence type="ECO:0000313" key="5">
    <source>
        <dbReference type="Proteomes" id="UP000001996"/>
    </source>
</evidence>
<dbReference type="PANTHER" id="PTHR28074">
    <property type="entry name" value="ATP SYNTHASE SUBUNIT K, MITOCHONDRIAL"/>
    <property type="match status" value="1"/>
</dbReference>
<keyword evidence="5" id="KW-1185">Reference proteome</keyword>
<dbReference type="GO" id="GO:0045259">
    <property type="term" value="C:proton-transporting ATP synthase complex"/>
    <property type="evidence" value="ECO:0007669"/>
    <property type="project" value="EnsemblFungi"/>
</dbReference>
<dbReference type="OMA" id="FQPHQLA"/>
<comment type="subcellular location">
    <subcellularLocation>
        <location evidence="1">Mitochondrion membrane</location>
    </subcellularLocation>
</comment>
<evidence type="ECO:0000313" key="4">
    <source>
        <dbReference type="EMBL" id="EDK45427.1"/>
    </source>
</evidence>
<gene>
    <name evidence="4" type="ORF">LELG_03606</name>
</gene>
<evidence type="ECO:0000256" key="2">
    <source>
        <dbReference type="ARBA" id="ARBA00023128"/>
    </source>
</evidence>
<protein>
    <recommendedName>
        <fullName evidence="6">ATP synthase subunit K, mitochondrial</fullName>
    </recommendedName>
</protein>
<evidence type="ECO:0008006" key="6">
    <source>
        <dbReference type="Google" id="ProtNLM"/>
    </source>
</evidence>
<organism evidence="4 5">
    <name type="scientific">Lodderomyces elongisporus (strain ATCC 11503 / CBS 2605 / JCM 1781 / NBRC 1676 / NRRL YB-4239)</name>
    <name type="common">Yeast</name>
    <name type="synonym">Saccharomyces elongisporus</name>
    <dbReference type="NCBI Taxonomy" id="379508"/>
    <lineage>
        <taxon>Eukaryota</taxon>
        <taxon>Fungi</taxon>
        <taxon>Dikarya</taxon>
        <taxon>Ascomycota</taxon>
        <taxon>Saccharomycotina</taxon>
        <taxon>Pichiomycetes</taxon>
        <taxon>Debaryomycetaceae</taxon>
        <taxon>Candida/Lodderomyces clade</taxon>
        <taxon>Lodderomyces</taxon>
    </lineage>
</organism>
<dbReference type="GO" id="GO:0015986">
    <property type="term" value="P:proton motive force-driven ATP synthesis"/>
    <property type="evidence" value="ECO:0007669"/>
    <property type="project" value="EnsemblFungi"/>
</dbReference>
<name>A5E1W9_LODEL</name>
<dbReference type="STRING" id="379508.A5E1W9"/>
<dbReference type="GO" id="GO:0005743">
    <property type="term" value="C:mitochondrial inner membrane"/>
    <property type="evidence" value="ECO:0007669"/>
    <property type="project" value="EnsemblFungi"/>
</dbReference>
<dbReference type="Proteomes" id="UP000001996">
    <property type="component" value="Unassembled WGS sequence"/>
</dbReference>
<dbReference type="PANTHER" id="PTHR28074:SF1">
    <property type="entry name" value="ATP SYNTHASE SUBUNIT K, MITOCHONDRIAL"/>
    <property type="match status" value="1"/>
</dbReference>
<accession>A5E1W9</accession>
<dbReference type="FunCoup" id="A5E1W9">
    <property type="interactions" value="72"/>
</dbReference>
<reference evidence="4 5" key="1">
    <citation type="journal article" date="2009" name="Nature">
        <title>Evolution of pathogenicity and sexual reproduction in eight Candida genomes.</title>
        <authorList>
            <person name="Butler G."/>
            <person name="Rasmussen M.D."/>
            <person name="Lin M.F."/>
            <person name="Santos M.A."/>
            <person name="Sakthikumar S."/>
            <person name="Munro C.A."/>
            <person name="Rheinbay E."/>
            <person name="Grabherr M."/>
            <person name="Forche A."/>
            <person name="Reedy J.L."/>
            <person name="Agrafioti I."/>
            <person name="Arnaud M.B."/>
            <person name="Bates S."/>
            <person name="Brown A.J."/>
            <person name="Brunke S."/>
            <person name="Costanzo M.C."/>
            <person name="Fitzpatrick D.A."/>
            <person name="de Groot P.W."/>
            <person name="Harris D."/>
            <person name="Hoyer L.L."/>
            <person name="Hube B."/>
            <person name="Klis F.M."/>
            <person name="Kodira C."/>
            <person name="Lennard N."/>
            <person name="Logue M.E."/>
            <person name="Martin R."/>
            <person name="Neiman A.M."/>
            <person name="Nikolaou E."/>
            <person name="Quail M.A."/>
            <person name="Quinn J."/>
            <person name="Santos M.C."/>
            <person name="Schmitzberger F.F."/>
            <person name="Sherlock G."/>
            <person name="Shah P."/>
            <person name="Silverstein K.A."/>
            <person name="Skrzypek M.S."/>
            <person name="Soll D."/>
            <person name="Staggs R."/>
            <person name="Stansfield I."/>
            <person name="Stumpf M.P."/>
            <person name="Sudbery P.E."/>
            <person name="Srikantha T."/>
            <person name="Zeng Q."/>
            <person name="Berman J."/>
            <person name="Berriman M."/>
            <person name="Heitman J."/>
            <person name="Gow N.A."/>
            <person name="Lorenz M.C."/>
            <person name="Birren B.W."/>
            <person name="Kellis M."/>
            <person name="Cuomo C.A."/>
        </authorList>
    </citation>
    <scope>NUCLEOTIDE SEQUENCE [LARGE SCALE GENOMIC DNA]</scope>
    <source>
        <strain evidence="5">ATCC 11503 / BCRC 21390 / CBS 2605 / JCM 1781 / NBRC 1676 / NRRL YB-4239</strain>
    </source>
</reference>
<dbReference type="Pfam" id="PF11022">
    <property type="entry name" value="ATP19"/>
    <property type="match status" value="1"/>
</dbReference>
<dbReference type="InterPro" id="IPR021278">
    <property type="entry name" value="ATP19"/>
</dbReference>
<evidence type="ECO:0000256" key="1">
    <source>
        <dbReference type="ARBA" id="ARBA00004325"/>
    </source>
</evidence>
<proteinExistence type="predicted"/>